<organism evidence="1 2">
    <name type="scientific">Propionigenium maris DSM 9537</name>
    <dbReference type="NCBI Taxonomy" id="1123000"/>
    <lineage>
        <taxon>Bacteria</taxon>
        <taxon>Fusobacteriati</taxon>
        <taxon>Fusobacteriota</taxon>
        <taxon>Fusobacteriia</taxon>
        <taxon>Fusobacteriales</taxon>
        <taxon>Fusobacteriaceae</taxon>
        <taxon>Propionigenium</taxon>
    </lineage>
</organism>
<accession>A0A9W6LLE1</accession>
<dbReference type="AlphaFoldDB" id="A0A9W6LLE1"/>
<protein>
    <submittedName>
        <fullName evidence="1">Uncharacterized protein</fullName>
    </submittedName>
</protein>
<name>A0A9W6LLE1_9FUSO</name>
<comment type="caution">
    <text evidence="1">The sequence shown here is derived from an EMBL/GenBank/DDBJ whole genome shotgun (WGS) entry which is preliminary data.</text>
</comment>
<gene>
    <name evidence="1" type="ORF">PM10SUCC1_07310</name>
</gene>
<dbReference type="EMBL" id="BSDY01000003">
    <property type="protein sequence ID" value="GLI55216.1"/>
    <property type="molecule type" value="Genomic_DNA"/>
</dbReference>
<sequence>MNTFTVNRYKEEIEISEESITFHLRRCRLTKRLEELKEIRKTITYGGLLFHLFGARAIGEPKLYSIGYRDISLEFKFKENDFCLVEFSVGDEPMVERSLKNIDDINILCSSFNKNIELTSEDKRSFF</sequence>
<dbReference type="RefSeq" id="WP_281833547.1">
    <property type="nucleotide sequence ID" value="NZ_BSDY01000003.1"/>
</dbReference>
<dbReference type="Proteomes" id="UP001144471">
    <property type="component" value="Unassembled WGS sequence"/>
</dbReference>
<reference evidence="1" key="1">
    <citation type="submission" date="2022-12" db="EMBL/GenBank/DDBJ databases">
        <title>Reference genome sequencing for broad-spectrum identification of bacterial and archaeal isolates by mass spectrometry.</title>
        <authorList>
            <person name="Sekiguchi Y."/>
            <person name="Tourlousse D.M."/>
        </authorList>
    </citation>
    <scope>NUCLEOTIDE SEQUENCE</scope>
    <source>
        <strain evidence="1">10succ1</strain>
    </source>
</reference>
<keyword evidence="2" id="KW-1185">Reference proteome</keyword>
<evidence type="ECO:0000313" key="2">
    <source>
        <dbReference type="Proteomes" id="UP001144471"/>
    </source>
</evidence>
<evidence type="ECO:0000313" key="1">
    <source>
        <dbReference type="EMBL" id="GLI55216.1"/>
    </source>
</evidence>
<proteinExistence type="predicted"/>